<gene>
    <name evidence="1" type="ORF">DSCA_49320</name>
</gene>
<evidence type="ECO:0000313" key="2">
    <source>
        <dbReference type="Proteomes" id="UP000427906"/>
    </source>
</evidence>
<evidence type="ECO:0000313" key="1">
    <source>
        <dbReference type="EMBL" id="BBO71002.1"/>
    </source>
</evidence>
<proteinExistence type="predicted"/>
<sequence>MRRKPVPEMLITTCLFVLCIAGCATMEAKDDAPVELAIADRWSGDFPVDRLGLLPDGQQQSRVGYIDDLRTFAAVWQALMPDQTIPAVDFARHLVIFSRNVDFYNRTTIMKVLLAGGGLEILAMETMSAVPVEDRAAMALAVVPRAGVKFIRAGERQIPVAAAR</sequence>
<dbReference type="EMBL" id="AP021874">
    <property type="protein sequence ID" value="BBO71002.1"/>
    <property type="molecule type" value="Genomic_DNA"/>
</dbReference>
<accession>A0A5K7YMM0</accession>
<dbReference type="KEGG" id="dalk:DSCA_49320"/>
<dbReference type="RefSeq" id="WP_155318899.1">
    <property type="nucleotide sequence ID" value="NZ_AP021874.1"/>
</dbReference>
<dbReference type="OrthoDB" id="5517816at2"/>
<keyword evidence="2" id="KW-1185">Reference proteome</keyword>
<dbReference type="Proteomes" id="UP000427906">
    <property type="component" value="Chromosome"/>
</dbReference>
<organism evidence="1 2">
    <name type="scientific">Desulfosarcina alkanivorans</name>
    <dbReference type="NCBI Taxonomy" id="571177"/>
    <lineage>
        <taxon>Bacteria</taxon>
        <taxon>Pseudomonadati</taxon>
        <taxon>Thermodesulfobacteriota</taxon>
        <taxon>Desulfobacteria</taxon>
        <taxon>Desulfobacterales</taxon>
        <taxon>Desulfosarcinaceae</taxon>
        <taxon>Desulfosarcina</taxon>
    </lineage>
</organism>
<dbReference type="AlphaFoldDB" id="A0A5K7YMM0"/>
<name>A0A5K7YMM0_9BACT</name>
<protein>
    <submittedName>
        <fullName evidence="1">Uncharacterized protein</fullName>
    </submittedName>
</protein>
<reference evidence="1 2" key="1">
    <citation type="submission" date="2019-11" db="EMBL/GenBank/DDBJ databases">
        <title>Comparative genomics of hydrocarbon-degrading Desulfosarcina strains.</title>
        <authorList>
            <person name="Watanabe M."/>
            <person name="Kojima H."/>
            <person name="Fukui M."/>
        </authorList>
    </citation>
    <scope>NUCLEOTIDE SEQUENCE [LARGE SCALE GENOMIC DNA]</scope>
    <source>
        <strain evidence="1 2">PL12</strain>
    </source>
</reference>